<dbReference type="EMBL" id="JBHTMX010000158">
    <property type="protein sequence ID" value="MFD1333042.1"/>
    <property type="molecule type" value="Genomic_DNA"/>
</dbReference>
<organism evidence="1 2">
    <name type="scientific">Methylopila musalis</name>
    <dbReference type="NCBI Taxonomy" id="1134781"/>
    <lineage>
        <taxon>Bacteria</taxon>
        <taxon>Pseudomonadati</taxon>
        <taxon>Pseudomonadota</taxon>
        <taxon>Alphaproteobacteria</taxon>
        <taxon>Hyphomicrobiales</taxon>
        <taxon>Methylopilaceae</taxon>
        <taxon>Methylopila</taxon>
    </lineage>
</organism>
<name>A0ABW3Z9R4_9HYPH</name>
<evidence type="ECO:0000313" key="1">
    <source>
        <dbReference type="EMBL" id="MFD1333042.1"/>
    </source>
</evidence>
<dbReference type="Proteomes" id="UP001597171">
    <property type="component" value="Unassembled WGS sequence"/>
</dbReference>
<reference evidence="2" key="1">
    <citation type="journal article" date="2019" name="Int. J. Syst. Evol. Microbiol.">
        <title>The Global Catalogue of Microorganisms (GCM) 10K type strain sequencing project: providing services to taxonomists for standard genome sequencing and annotation.</title>
        <authorList>
            <consortium name="The Broad Institute Genomics Platform"/>
            <consortium name="The Broad Institute Genome Sequencing Center for Infectious Disease"/>
            <person name="Wu L."/>
            <person name="Ma J."/>
        </authorList>
    </citation>
    <scope>NUCLEOTIDE SEQUENCE [LARGE SCALE GENOMIC DNA]</scope>
    <source>
        <strain evidence="2">CCUG 61696</strain>
    </source>
</reference>
<accession>A0ABW3Z9R4</accession>
<protein>
    <submittedName>
        <fullName evidence="1">Uncharacterized protein</fullName>
    </submittedName>
</protein>
<keyword evidence="2" id="KW-1185">Reference proteome</keyword>
<sequence>MGRRLVRALDWTSRLSGAALGLSGGAVALGLARDVGWTVPLETAVARTFADVAPAETLETRARAALDQEDVALARGYADLAAELNRPLAPETLARLQAMERTGAT</sequence>
<proteinExistence type="predicted"/>
<feature type="non-terminal residue" evidence="1">
    <location>
        <position position="105"/>
    </location>
</feature>
<comment type="caution">
    <text evidence="1">The sequence shown here is derived from an EMBL/GenBank/DDBJ whole genome shotgun (WGS) entry which is preliminary data.</text>
</comment>
<gene>
    <name evidence="1" type="ORF">ACFQ4O_13640</name>
</gene>
<evidence type="ECO:0000313" key="2">
    <source>
        <dbReference type="Proteomes" id="UP001597171"/>
    </source>
</evidence>